<evidence type="ECO:0000313" key="2">
    <source>
        <dbReference type="Proteomes" id="UP000019335"/>
    </source>
</evidence>
<sequence length="148" mass="15573">MSLNFPVLLIVPSLPLPTLPPSRRIFIQTSAVSFSGLGGFLKRVVSTLLAPLAGSSPPSFTSTFEKEFGTAHVPFLEAPPPTRLGAGSCLLPLPHRVPAVFLPPGRKASQSFLQDLDCALPPSLRGCRLCLVGDPPPPPHPTGPPGRN</sequence>
<dbReference type="Proteomes" id="UP000019335">
    <property type="component" value="Chromosome 13"/>
</dbReference>
<gene>
    <name evidence="1" type="ORF">Naga_100180g1</name>
</gene>
<dbReference type="OrthoDB" id="10636866at2759"/>
<accession>W7TEY4</accession>
<comment type="caution">
    <text evidence="1">The sequence shown here is derived from an EMBL/GenBank/DDBJ whole genome shotgun (WGS) entry which is preliminary data.</text>
</comment>
<organism evidence="1 2">
    <name type="scientific">Nannochloropsis gaditana</name>
    <dbReference type="NCBI Taxonomy" id="72520"/>
    <lineage>
        <taxon>Eukaryota</taxon>
        <taxon>Sar</taxon>
        <taxon>Stramenopiles</taxon>
        <taxon>Ochrophyta</taxon>
        <taxon>Eustigmatophyceae</taxon>
        <taxon>Eustigmatales</taxon>
        <taxon>Monodopsidaceae</taxon>
        <taxon>Nannochloropsis</taxon>
    </lineage>
</organism>
<protein>
    <submittedName>
        <fullName evidence="1">Uncharacterized protein</fullName>
    </submittedName>
</protein>
<proteinExistence type="predicted"/>
<dbReference type="EMBL" id="AZIL01001162">
    <property type="protein sequence ID" value="EWM24722.1"/>
    <property type="molecule type" value="Genomic_DNA"/>
</dbReference>
<keyword evidence="2" id="KW-1185">Reference proteome</keyword>
<reference evidence="1 2" key="1">
    <citation type="journal article" date="2014" name="Mol. Plant">
        <title>Chromosome Scale Genome Assembly and Transcriptome Profiling of Nannochloropsis gaditana in Nitrogen Depletion.</title>
        <authorList>
            <person name="Corteggiani Carpinelli E."/>
            <person name="Telatin A."/>
            <person name="Vitulo N."/>
            <person name="Forcato C."/>
            <person name="D'Angelo M."/>
            <person name="Schiavon R."/>
            <person name="Vezzi A."/>
            <person name="Giacometti G.M."/>
            <person name="Morosinotto T."/>
            <person name="Valle G."/>
        </authorList>
    </citation>
    <scope>NUCLEOTIDE SEQUENCE [LARGE SCALE GENOMIC DNA]</scope>
    <source>
        <strain evidence="1 2">B-31</strain>
    </source>
</reference>
<dbReference type="AlphaFoldDB" id="W7TEY4"/>
<name>W7TEY4_9STRA</name>
<evidence type="ECO:0000313" key="1">
    <source>
        <dbReference type="EMBL" id="EWM24722.1"/>
    </source>
</evidence>